<dbReference type="InterPro" id="IPR016181">
    <property type="entry name" value="Acyl_CoA_acyltransferase"/>
</dbReference>
<dbReference type="EMBL" id="PEYM01000086">
    <property type="protein sequence ID" value="PIS29388.1"/>
    <property type="molecule type" value="Genomic_DNA"/>
</dbReference>
<evidence type="ECO:0000259" key="1">
    <source>
        <dbReference type="PROSITE" id="PS51186"/>
    </source>
</evidence>
<dbReference type="GO" id="GO:0016747">
    <property type="term" value="F:acyltransferase activity, transferring groups other than amino-acyl groups"/>
    <property type="evidence" value="ECO:0007669"/>
    <property type="project" value="InterPro"/>
</dbReference>
<dbReference type="Proteomes" id="UP000231343">
    <property type="component" value="Unassembled WGS sequence"/>
</dbReference>
<evidence type="ECO:0000313" key="2">
    <source>
        <dbReference type="EMBL" id="PIS29388.1"/>
    </source>
</evidence>
<proteinExistence type="predicted"/>
<gene>
    <name evidence="2" type="ORF">COT42_05385</name>
</gene>
<sequence>MFDLVKATKEDGPAIINLLQDVDSYYSELKLENFWLFKAASQLVAVIQLNPYPDFVFLSSLAVTPKNQHQKIASQLLAAVLKNTIQDIYLYTIIPDFFKKLGWQIIDQPKVKLPGKEPYECHACQPQKCVTIVKYASPT</sequence>
<organism evidence="2 3">
    <name type="scientific">Candidatus Saganbacteria bacterium CG08_land_8_20_14_0_20_45_16</name>
    <dbReference type="NCBI Taxonomy" id="2014293"/>
    <lineage>
        <taxon>Bacteria</taxon>
        <taxon>Bacillati</taxon>
        <taxon>Saganbacteria</taxon>
    </lineage>
</organism>
<dbReference type="Gene3D" id="3.40.630.30">
    <property type="match status" value="1"/>
</dbReference>
<dbReference type="InterPro" id="IPR000182">
    <property type="entry name" value="GNAT_dom"/>
</dbReference>
<comment type="caution">
    <text evidence="2">The sequence shown here is derived from an EMBL/GenBank/DDBJ whole genome shotgun (WGS) entry which is preliminary data.</text>
</comment>
<protein>
    <recommendedName>
        <fullName evidence="1">N-acetyltransferase domain-containing protein</fullName>
    </recommendedName>
</protein>
<accession>A0A2H0XYZ3</accession>
<dbReference type="Pfam" id="PF13508">
    <property type="entry name" value="Acetyltransf_7"/>
    <property type="match status" value="1"/>
</dbReference>
<dbReference type="SUPFAM" id="SSF55729">
    <property type="entry name" value="Acyl-CoA N-acyltransferases (Nat)"/>
    <property type="match status" value="1"/>
</dbReference>
<dbReference type="CDD" id="cd04301">
    <property type="entry name" value="NAT_SF"/>
    <property type="match status" value="1"/>
</dbReference>
<feature type="domain" description="N-acetyltransferase" evidence="1">
    <location>
        <begin position="2"/>
        <end position="124"/>
    </location>
</feature>
<dbReference type="PROSITE" id="PS51186">
    <property type="entry name" value="GNAT"/>
    <property type="match status" value="1"/>
</dbReference>
<evidence type="ECO:0000313" key="3">
    <source>
        <dbReference type="Proteomes" id="UP000231343"/>
    </source>
</evidence>
<dbReference type="AlphaFoldDB" id="A0A2H0XYZ3"/>
<reference evidence="2 3" key="1">
    <citation type="submission" date="2017-09" db="EMBL/GenBank/DDBJ databases">
        <title>Depth-based differentiation of microbial function through sediment-hosted aquifers and enrichment of novel symbionts in the deep terrestrial subsurface.</title>
        <authorList>
            <person name="Probst A.J."/>
            <person name="Ladd B."/>
            <person name="Jarett J.K."/>
            <person name="Geller-Mcgrath D.E."/>
            <person name="Sieber C.M."/>
            <person name="Emerson J.B."/>
            <person name="Anantharaman K."/>
            <person name="Thomas B.C."/>
            <person name="Malmstrom R."/>
            <person name="Stieglmeier M."/>
            <person name="Klingl A."/>
            <person name="Woyke T."/>
            <person name="Ryan C.M."/>
            <person name="Banfield J.F."/>
        </authorList>
    </citation>
    <scope>NUCLEOTIDE SEQUENCE [LARGE SCALE GENOMIC DNA]</scope>
    <source>
        <strain evidence="2">CG08_land_8_20_14_0_20_45_16</strain>
    </source>
</reference>
<name>A0A2H0XYZ3_UNCSA</name>